<organism evidence="3 4">
    <name type="scientific">Cotesia glomerata</name>
    <name type="common">Lepidopteran parasitic wasp</name>
    <name type="synonym">Apanteles glomeratus</name>
    <dbReference type="NCBI Taxonomy" id="32391"/>
    <lineage>
        <taxon>Eukaryota</taxon>
        <taxon>Metazoa</taxon>
        <taxon>Ecdysozoa</taxon>
        <taxon>Arthropoda</taxon>
        <taxon>Hexapoda</taxon>
        <taxon>Insecta</taxon>
        <taxon>Pterygota</taxon>
        <taxon>Neoptera</taxon>
        <taxon>Endopterygota</taxon>
        <taxon>Hymenoptera</taxon>
        <taxon>Apocrita</taxon>
        <taxon>Ichneumonoidea</taxon>
        <taxon>Braconidae</taxon>
        <taxon>Microgastrinae</taxon>
        <taxon>Cotesia</taxon>
    </lineage>
</organism>
<dbReference type="Pfam" id="PF10545">
    <property type="entry name" value="MADF_DNA_bdg"/>
    <property type="match status" value="1"/>
</dbReference>
<protein>
    <recommendedName>
        <fullName evidence="2">MADF domain-containing protein</fullName>
    </recommendedName>
</protein>
<dbReference type="Proteomes" id="UP000826195">
    <property type="component" value="Unassembled WGS sequence"/>
</dbReference>
<dbReference type="SMART" id="SM00595">
    <property type="entry name" value="MADF"/>
    <property type="match status" value="1"/>
</dbReference>
<feature type="region of interest" description="Disordered" evidence="1">
    <location>
        <begin position="102"/>
        <end position="140"/>
    </location>
</feature>
<evidence type="ECO:0000256" key="1">
    <source>
        <dbReference type="SAM" id="MobiDB-lite"/>
    </source>
</evidence>
<keyword evidence="4" id="KW-1185">Reference proteome</keyword>
<dbReference type="InterPro" id="IPR006578">
    <property type="entry name" value="MADF-dom"/>
</dbReference>
<dbReference type="PANTHER" id="PTHR12243:SF67">
    <property type="entry name" value="COREPRESSOR OF PANGOLIN, ISOFORM A-RELATED"/>
    <property type="match status" value="1"/>
</dbReference>
<evidence type="ECO:0000313" key="4">
    <source>
        <dbReference type="Proteomes" id="UP000826195"/>
    </source>
</evidence>
<reference evidence="3 4" key="1">
    <citation type="journal article" date="2021" name="J. Hered.">
        <title>A chromosome-level genome assembly of the parasitoid wasp, Cotesia glomerata (Hymenoptera: Braconidae).</title>
        <authorList>
            <person name="Pinto B.J."/>
            <person name="Weis J.J."/>
            <person name="Gamble T."/>
            <person name="Ode P.J."/>
            <person name="Paul R."/>
            <person name="Zaspel J.M."/>
        </authorList>
    </citation>
    <scope>NUCLEOTIDE SEQUENCE [LARGE SCALE GENOMIC DNA]</scope>
    <source>
        <strain evidence="3">CgM1</strain>
    </source>
</reference>
<sequence>MAPSDYDIAVTKDFIREVRKHECLYNINIQKNLTLRELDNIWLEVIQKCRLKNRTVKNAKAKWSYLTRQYKKGLQNPKEKSNYHDELDFLNPFVQQIDDVEDDETELSTNREAEEDENRVRMRENFHERPTSSLLGTNNSRIARLSNENRPSTSLSRQLPFNDPNYTLMPVSGSKESMQIDDTEDELHPFFLSCYMSTKKLQPQLQKHVKYQIFKIIIDAEMKVPN</sequence>
<accession>A0AAV7I443</accession>
<dbReference type="InterPro" id="IPR039353">
    <property type="entry name" value="TF_Adf1"/>
</dbReference>
<gene>
    <name evidence="3" type="ORF">KQX54_015523</name>
</gene>
<dbReference type="AlphaFoldDB" id="A0AAV7I443"/>
<feature type="compositionally biased region" description="Basic and acidic residues" evidence="1">
    <location>
        <begin position="118"/>
        <end position="130"/>
    </location>
</feature>
<evidence type="ECO:0000313" key="3">
    <source>
        <dbReference type="EMBL" id="KAH0552801.1"/>
    </source>
</evidence>
<feature type="domain" description="MADF" evidence="2">
    <location>
        <begin position="13"/>
        <end position="95"/>
    </location>
</feature>
<dbReference type="EMBL" id="JAHXZJ010001492">
    <property type="protein sequence ID" value="KAH0552801.1"/>
    <property type="molecule type" value="Genomic_DNA"/>
</dbReference>
<evidence type="ECO:0000259" key="2">
    <source>
        <dbReference type="PROSITE" id="PS51029"/>
    </source>
</evidence>
<comment type="caution">
    <text evidence="3">The sequence shown here is derived from an EMBL/GenBank/DDBJ whole genome shotgun (WGS) entry which is preliminary data.</text>
</comment>
<feature type="compositionally biased region" description="Polar residues" evidence="1">
    <location>
        <begin position="131"/>
        <end position="140"/>
    </location>
</feature>
<dbReference type="PROSITE" id="PS51029">
    <property type="entry name" value="MADF"/>
    <property type="match status" value="1"/>
</dbReference>
<proteinExistence type="predicted"/>
<dbReference type="PANTHER" id="PTHR12243">
    <property type="entry name" value="MADF DOMAIN TRANSCRIPTION FACTOR"/>
    <property type="match status" value="1"/>
</dbReference>
<name>A0AAV7I443_COTGL</name>